<feature type="domain" description="HTH araC/xylS-type" evidence="3">
    <location>
        <begin position="216"/>
        <end position="313"/>
    </location>
</feature>
<dbReference type="AlphaFoldDB" id="A0A1C3JP40"/>
<evidence type="ECO:0000313" key="7">
    <source>
        <dbReference type="Proteomes" id="UP000092871"/>
    </source>
</evidence>
<dbReference type="InterPro" id="IPR018060">
    <property type="entry name" value="HTH_AraC"/>
</dbReference>
<keyword evidence="6" id="KW-1185">Reference proteome</keyword>
<dbReference type="PANTHER" id="PTHR47893:SF1">
    <property type="entry name" value="REGULATORY PROTEIN PCHR"/>
    <property type="match status" value="1"/>
</dbReference>
<protein>
    <submittedName>
        <fullName evidence="4">Regulatory protein PchR</fullName>
    </submittedName>
</protein>
<dbReference type="SMART" id="SM00342">
    <property type="entry name" value="HTH_ARAC"/>
    <property type="match status" value="1"/>
</dbReference>
<dbReference type="OrthoDB" id="6670788at2"/>
<dbReference type="SUPFAM" id="SSF46689">
    <property type="entry name" value="Homeodomain-like"/>
    <property type="match status" value="2"/>
</dbReference>
<evidence type="ECO:0000313" key="4">
    <source>
        <dbReference type="EMBL" id="SBT16895.1"/>
    </source>
</evidence>
<evidence type="ECO:0000256" key="1">
    <source>
        <dbReference type="ARBA" id="ARBA00023015"/>
    </source>
</evidence>
<dbReference type="Pfam" id="PF12833">
    <property type="entry name" value="HTH_18"/>
    <property type="match status" value="1"/>
</dbReference>
<proteinExistence type="predicted"/>
<keyword evidence="1" id="KW-0805">Transcription regulation</keyword>
<name>A0A1C3JP40_9GAMM</name>
<accession>A0A1C3JP40</accession>
<evidence type="ECO:0000313" key="5">
    <source>
        <dbReference type="EMBL" id="SBT22154.1"/>
    </source>
</evidence>
<dbReference type="Proteomes" id="UP000092871">
    <property type="component" value="Unassembled WGS sequence"/>
</dbReference>
<dbReference type="InterPro" id="IPR009057">
    <property type="entry name" value="Homeodomain-like_sf"/>
</dbReference>
<reference evidence="5 6" key="2">
    <citation type="submission" date="2016-06" db="EMBL/GenBank/DDBJ databases">
        <authorList>
            <person name="Rodrigo-Torres L."/>
            <person name="Arahal D.R."/>
        </authorList>
    </citation>
    <scope>NUCLEOTIDE SEQUENCE [LARGE SCALE GENOMIC DNA]</scope>
    <source>
        <strain evidence="5 6">CECT 5116</strain>
    </source>
</reference>
<dbReference type="EMBL" id="FLRB01000015">
    <property type="protein sequence ID" value="SBT22154.1"/>
    <property type="molecule type" value="Genomic_DNA"/>
</dbReference>
<reference evidence="4 7" key="1">
    <citation type="submission" date="2016-06" db="EMBL/GenBank/DDBJ databases">
        <authorList>
            <person name="Kjaerup R.B."/>
            <person name="Dalgaard T.S."/>
            <person name="Juul-Madsen H.R."/>
        </authorList>
    </citation>
    <scope>NUCLEOTIDE SEQUENCE [LARGE SCALE GENOMIC DNA]</scope>
    <source>
        <strain evidence="4 7">CECT 5115</strain>
    </source>
</reference>
<dbReference type="GO" id="GO:0003700">
    <property type="term" value="F:DNA-binding transcription factor activity"/>
    <property type="evidence" value="ECO:0007669"/>
    <property type="project" value="InterPro"/>
</dbReference>
<dbReference type="InterPro" id="IPR053142">
    <property type="entry name" value="PchR_regulatory_protein"/>
</dbReference>
<dbReference type="PROSITE" id="PS01124">
    <property type="entry name" value="HTH_ARAC_FAMILY_2"/>
    <property type="match status" value="1"/>
</dbReference>
<dbReference type="RefSeq" id="WP_067032793.1">
    <property type="nucleotide sequence ID" value="NZ_FLRA01000005.1"/>
</dbReference>
<dbReference type="Gene3D" id="1.10.10.60">
    <property type="entry name" value="Homeodomain-like"/>
    <property type="match status" value="1"/>
</dbReference>
<organism evidence="4 7">
    <name type="scientific">Marinomonas gallaica</name>
    <dbReference type="NCBI Taxonomy" id="1806667"/>
    <lineage>
        <taxon>Bacteria</taxon>
        <taxon>Pseudomonadati</taxon>
        <taxon>Pseudomonadota</taxon>
        <taxon>Gammaproteobacteria</taxon>
        <taxon>Oceanospirillales</taxon>
        <taxon>Oceanospirillaceae</taxon>
        <taxon>Marinomonas</taxon>
    </lineage>
</organism>
<dbReference type="GO" id="GO:0043565">
    <property type="term" value="F:sequence-specific DNA binding"/>
    <property type="evidence" value="ECO:0007669"/>
    <property type="project" value="InterPro"/>
</dbReference>
<dbReference type="Proteomes" id="UP000092840">
    <property type="component" value="Unassembled WGS sequence"/>
</dbReference>
<evidence type="ECO:0000313" key="6">
    <source>
        <dbReference type="Proteomes" id="UP000092840"/>
    </source>
</evidence>
<sequence length="316" mass="36216">MAQRIHPYQYQPDIRLESGWLRRQLASSLGDCYTDRLQLEPGLSIAYSHYAPKTDIIESSVMEQDNVTFSLTFGLSGKSCYRPKQLHRDEFVFESKHSTVTTFGNSIGERCYQAGSVVNQLRIIVDGSLFERYQMPFSNEAVWLKSPLKHHHAVITSSSDYLVQRLALLAQSNRHERPLEKHILVMNLLSEQLALLPPKEDQTSTTHRTLDESKFLKAKDFMLQNMEQPLSLAYIAAHVGLSESKLQTGFKVYFNRSPYRFLLEARMLKAWELLQSGYQVAQAAYAVGYEHPSNFSTAFRQFFGQTPKSIASRLNH</sequence>
<gene>
    <name evidence="4" type="primary">pchR</name>
    <name evidence="4" type="ORF">MGA5115_00981</name>
    <name evidence="5" type="ORF">MGA5116_02767</name>
</gene>
<keyword evidence="2" id="KW-0804">Transcription</keyword>
<dbReference type="EMBL" id="FLRA01000005">
    <property type="protein sequence ID" value="SBT16895.1"/>
    <property type="molecule type" value="Genomic_DNA"/>
</dbReference>
<evidence type="ECO:0000256" key="2">
    <source>
        <dbReference type="ARBA" id="ARBA00023163"/>
    </source>
</evidence>
<dbReference type="PANTHER" id="PTHR47893">
    <property type="entry name" value="REGULATORY PROTEIN PCHR"/>
    <property type="match status" value="1"/>
</dbReference>
<evidence type="ECO:0000259" key="3">
    <source>
        <dbReference type="PROSITE" id="PS01124"/>
    </source>
</evidence>